<dbReference type="AlphaFoldDB" id="A0A2M7DPQ5"/>
<protein>
    <submittedName>
        <fullName evidence="2">Uncharacterized protein</fullName>
    </submittedName>
</protein>
<name>A0A2M7DPQ5_9BACT</name>
<keyword evidence="1" id="KW-0812">Transmembrane</keyword>
<proteinExistence type="predicted"/>
<evidence type="ECO:0000313" key="2">
    <source>
        <dbReference type="EMBL" id="PIV51753.1"/>
    </source>
</evidence>
<sequence>MEEQKKFFHQFNFMVFKHQNINIVVILFLLVSFALNISAVKAQEKVILEEQPKPEIMPLHDIDCPIDYSADGNRGSSIFDRIYSFETCYKKFLQAGKDETICGQFSKEGRTRMTPPAVESKTQNCYFGFAIANQDYKICDNLAFSERGSCYIGVSLISNSIEPCSLLTGGSKNSCFSLVGPISNSAWISWFLSSIWLNIFIALIVFITASFFLKPAYRRELIIFSLIIAFVEFIVASIFSRELTTAKLYFLVLLPTASLFFSAFAIKVFDILLQKTNKSWIVLVISILIGLVHGFLVPIQPLFKAYGSDIFMFSGFLYASIPNSLLLMMLYILFYFWVRKKIQKQYVATSF</sequence>
<feature type="transmembrane region" description="Helical" evidence="1">
    <location>
        <begin position="315"/>
        <end position="338"/>
    </location>
</feature>
<feature type="transmembrane region" description="Helical" evidence="1">
    <location>
        <begin position="246"/>
        <end position="269"/>
    </location>
</feature>
<keyword evidence="1" id="KW-1133">Transmembrane helix</keyword>
<feature type="transmembrane region" description="Helical" evidence="1">
    <location>
        <begin position="187"/>
        <end position="209"/>
    </location>
</feature>
<feature type="transmembrane region" description="Helical" evidence="1">
    <location>
        <begin position="221"/>
        <end position="240"/>
    </location>
</feature>
<comment type="caution">
    <text evidence="2">The sequence shown here is derived from an EMBL/GenBank/DDBJ whole genome shotgun (WGS) entry which is preliminary data.</text>
</comment>
<keyword evidence="1" id="KW-0472">Membrane</keyword>
<gene>
    <name evidence="2" type="ORF">COS18_02110</name>
</gene>
<dbReference type="Proteomes" id="UP000228896">
    <property type="component" value="Unassembled WGS sequence"/>
</dbReference>
<evidence type="ECO:0000256" key="1">
    <source>
        <dbReference type="SAM" id="Phobius"/>
    </source>
</evidence>
<feature type="transmembrane region" description="Helical" evidence="1">
    <location>
        <begin position="281"/>
        <end position="303"/>
    </location>
</feature>
<evidence type="ECO:0000313" key="3">
    <source>
        <dbReference type="Proteomes" id="UP000228896"/>
    </source>
</evidence>
<accession>A0A2M7DPQ5</accession>
<dbReference type="EMBL" id="PETS01000046">
    <property type="protein sequence ID" value="PIV51753.1"/>
    <property type="molecule type" value="Genomic_DNA"/>
</dbReference>
<reference evidence="3" key="1">
    <citation type="submission" date="2017-09" db="EMBL/GenBank/DDBJ databases">
        <title>Depth-based differentiation of microbial function through sediment-hosted aquifers and enrichment of novel symbionts in the deep terrestrial subsurface.</title>
        <authorList>
            <person name="Probst A.J."/>
            <person name="Ladd B."/>
            <person name="Jarett J.K."/>
            <person name="Geller-Mcgrath D.E."/>
            <person name="Sieber C.M.K."/>
            <person name="Emerson J.B."/>
            <person name="Anantharaman K."/>
            <person name="Thomas B.C."/>
            <person name="Malmstrom R."/>
            <person name="Stieglmeier M."/>
            <person name="Klingl A."/>
            <person name="Woyke T."/>
            <person name="Ryan C.M."/>
            <person name="Banfield J.F."/>
        </authorList>
    </citation>
    <scope>NUCLEOTIDE SEQUENCE [LARGE SCALE GENOMIC DNA]</scope>
</reference>
<organism evidence="2 3">
    <name type="scientific">Candidatus Falkowbacteria bacterium CG02_land_8_20_14_3_00_36_14</name>
    <dbReference type="NCBI Taxonomy" id="1974560"/>
    <lineage>
        <taxon>Bacteria</taxon>
        <taxon>Candidatus Falkowiibacteriota</taxon>
    </lineage>
</organism>